<protein>
    <recommendedName>
        <fullName evidence="3">CAMPATH-1 antigen</fullName>
    </recommendedName>
</protein>
<dbReference type="GO" id="GO:0098552">
    <property type="term" value="C:side of membrane"/>
    <property type="evidence" value="ECO:0007669"/>
    <property type="project" value="UniProtKB-KW"/>
</dbReference>
<evidence type="ECO:0000313" key="11">
    <source>
        <dbReference type="Ensembl" id="ENSCHIP00010002529.1"/>
    </source>
</evidence>
<comment type="function">
    <text evidence="1">May play a role in carrying and orienting carbohydrate, as well as having a more specific role.</text>
</comment>
<evidence type="ECO:0000256" key="2">
    <source>
        <dbReference type="ARBA" id="ARBA00004609"/>
    </source>
</evidence>
<dbReference type="Pfam" id="PF15116">
    <property type="entry name" value="CD52"/>
    <property type="match status" value="1"/>
</dbReference>
<evidence type="ECO:0000256" key="6">
    <source>
        <dbReference type="ARBA" id="ARBA00022729"/>
    </source>
</evidence>
<reference evidence="11" key="1">
    <citation type="submission" date="2019-03" db="EMBL/GenBank/DDBJ databases">
        <title>Genome sequencing and reference-guided assembly of Black Bengal Goat (Capra hircus).</title>
        <authorList>
            <person name="Siddiki A.Z."/>
            <person name="Baten A."/>
            <person name="Billah M."/>
            <person name="Alam M.A.U."/>
            <person name="Shawrob K.S.M."/>
            <person name="Saha S."/>
            <person name="Chowdhury M."/>
            <person name="Rahman A.H."/>
            <person name="Stear M."/>
            <person name="Miah G."/>
            <person name="Das G.B."/>
            <person name="Hossain M.M."/>
            <person name="Kumkum M."/>
            <person name="Islam M.S."/>
            <person name="Mollah A.M."/>
            <person name="Ahsan A."/>
            <person name="Tusar F."/>
            <person name="Khan M.K.I."/>
        </authorList>
    </citation>
    <scope>NUCLEOTIDE SEQUENCE [LARGE SCALE GENOMIC DNA]</scope>
</reference>
<sequence length="203" mass="22509">MCPSSTPEPVHHLPELWSWGLASSIPRSVEEQQYPPHPRGPPFFPFTPPPCFTLLQKQPSPKRPADSPEFISKSCCPDSRRELLRMKGFLFLLFTISLLIMVQIQTGVLGSNRTFTTYKKPQSGSPAFSSLAGGSILFFLTNTLIQPSSHAPPRIDGQSLGWGPWLTQGGSDMEEEAPPSWGSIKLLCTWSRVLRVVTGHHQT</sequence>
<name>A0A8C2NB09_CAPHI</name>
<accession>A0A8C2NB09</accession>
<dbReference type="AlphaFoldDB" id="A0A8C2NB09"/>
<keyword evidence="5" id="KW-0336">GPI-anchor</keyword>
<evidence type="ECO:0000256" key="9">
    <source>
        <dbReference type="ARBA" id="ARBA00023288"/>
    </source>
</evidence>
<dbReference type="Ensembl" id="ENSCHIT00010003432.1">
    <property type="protein sequence ID" value="ENSCHIP00010002529.1"/>
    <property type="gene ID" value="ENSCHIG00010001795.1"/>
</dbReference>
<evidence type="ECO:0000256" key="5">
    <source>
        <dbReference type="ARBA" id="ARBA00022622"/>
    </source>
</evidence>
<keyword evidence="7 10" id="KW-0472">Membrane</keyword>
<keyword evidence="9" id="KW-0449">Lipoprotein</keyword>
<evidence type="ECO:0000256" key="1">
    <source>
        <dbReference type="ARBA" id="ARBA00002087"/>
    </source>
</evidence>
<keyword evidence="10" id="KW-1133">Transmembrane helix</keyword>
<dbReference type="GO" id="GO:0007204">
    <property type="term" value="P:positive regulation of cytosolic calcium ion concentration"/>
    <property type="evidence" value="ECO:0007669"/>
    <property type="project" value="TreeGrafter"/>
</dbReference>
<keyword evidence="8" id="KW-0325">Glycoprotein</keyword>
<evidence type="ECO:0000256" key="10">
    <source>
        <dbReference type="SAM" id="Phobius"/>
    </source>
</evidence>
<dbReference type="GO" id="GO:0097225">
    <property type="term" value="C:sperm midpiece"/>
    <property type="evidence" value="ECO:0007669"/>
    <property type="project" value="TreeGrafter"/>
</dbReference>
<proteinExistence type="predicted"/>
<dbReference type="InterPro" id="IPR026643">
    <property type="entry name" value="CAMPATH-1"/>
</dbReference>
<reference evidence="11" key="2">
    <citation type="submission" date="2025-08" db="UniProtKB">
        <authorList>
            <consortium name="Ensembl"/>
        </authorList>
    </citation>
    <scope>IDENTIFICATION</scope>
</reference>
<evidence type="ECO:0000256" key="8">
    <source>
        <dbReference type="ARBA" id="ARBA00023180"/>
    </source>
</evidence>
<evidence type="ECO:0000256" key="3">
    <source>
        <dbReference type="ARBA" id="ARBA00013286"/>
    </source>
</evidence>
<evidence type="ECO:0000256" key="7">
    <source>
        <dbReference type="ARBA" id="ARBA00023136"/>
    </source>
</evidence>
<keyword evidence="4" id="KW-1003">Cell membrane</keyword>
<keyword evidence="6" id="KW-0732">Signal</keyword>
<organism evidence="11">
    <name type="scientific">Capra hircus</name>
    <name type="common">Goat</name>
    <dbReference type="NCBI Taxonomy" id="9925"/>
    <lineage>
        <taxon>Eukaryota</taxon>
        <taxon>Metazoa</taxon>
        <taxon>Chordata</taxon>
        <taxon>Craniata</taxon>
        <taxon>Vertebrata</taxon>
        <taxon>Euteleostomi</taxon>
        <taxon>Mammalia</taxon>
        <taxon>Eutheria</taxon>
        <taxon>Laurasiatheria</taxon>
        <taxon>Artiodactyla</taxon>
        <taxon>Ruminantia</taxon>
        <taxon>Pecora</taxon>
        <taxon>Bovidae</taxon>
        <taxon>Caprinae</taxon>
        <taxon>Capra</taxon>
    </lineage>
</organism>
<feature type="transmembrane region" description="Helical" evidence="10">
    <location>
        <begin position="89"/>
        <end position="108"/>
    </location>
</feature>
<comment type="subcellular location">
    <subcellularLocation>
        <location evidence="2">Cell membrane</location>
        <topology evidence="2">Lipid-anchor</topology>
        <topology evidence="2">GPI-anchor</topology>
    </subcellularLocation>
</comment>
<keyword evidence="10" id="KW-0812">Transmembrane</keyword>
<dbReference type="PANTHER" id="PTHR15029:SF0">
    <property type="entry name" value="CAMPATH-1 ANTIGEN"/>
    <property type="match status" value="1"/>
</dbReference>
<evidence type="ECO:0000256" key="4">
    <source>
        <dbReference type="ARBA" id="ARBA00022475"/>
    </source>
</evidence>
<dbReference type="PANTHER" id="PTHR15029">
    <property type="entry name" value="CAMPATH-1 ANTIGEN"/>
    <property type="match status" value="1"/>
</dbReference>
<dbReference type="GO" id="GO:0005886">
    <property type="term" value="C:plasma membrane"/>
    <property type="evidence" value="ECO:0007669"/>
    <property type="project" value="UniProtKB-SubCell"/>
</dbReference>